<dbReference type="Pfam" id="PF07963">
    <property type="entry name" value="N_methyl"/>
    <property type="match status" value="1"/>
</dbReference>
<name>A0A7L7KSZ0_9MOLU</name>
<accession>A0A7L7KSZ0</accession>
<keyword evidence="1" id="KW-0472">Membrane</keyword>
<keyword evidence="1" id="KW-0812">Transmembrane</keyword>
<evidence type="ECO:0000313" key="3">
    <source>
        <dbReference type="Proteomes" id="UP000514720"/>
    </source>
</evidence>
<evidence type="ECO:0000313" key="2">
    <source>
        <dbReference type="EMBL" id="QMS85931.1"/>
    </source>
</evidence>
<dbReference type="RefSeq" id="WP_258877745.1">
    <property type="nucleotide sequence ID" value="NZ_CP048914.1"/>
</dbReference>
<dbReference type="EMBL" id="CP048914">
    <property type="protein sequence ID" value="QMS85931.1"/>
    <property type="molecule type" value="Genomic_DNA"/>
</dbReference>
<dbReference type="Proteomes" id="UP000514720">
    <property type="component" value="Chromosome"/>
</dbReference>
<feature type="transmembrane region" description="Helical" evidence="1">
    <location>
        <begin position="7"/>
        <end position="29"/>
    </location>
</feature>
<reference evidence="2 3" key="1">
    <citation type="submission" date="2020-02" db="EMBL/GenBank/DDBJ databases">
        <authorList>
            <person name="Zheng R.K."/>
            <person name="Sun C.M."/>
        </authorList>
    </citation>
    <scope>NUCLEOTIDE SEQUENCE [LARGE SCALE GENOMIC DNA]</scope>
    <source>
        <strain evidence="3">zrk13</strain>
    </source>
</reference>
<sequence>MKMNQKGFSILELMAVLVIFSVILVPLLISFTNSLEINRQALTQRIAASVAEGALYAIDKIDYSQLALAVPEVGVDPDNYLTLDVNTCSTEFGGANDIAICESIFEMQSQNLTFDATEFKLYIFEYGAYDEVVNDTSLPIDVRNVVALDADVIAANDAPIDSLFWAVIWLDYFDDPDLILVNVGIVADEDPPLN</sequence>
<organism evidence="2 3">
    <name type="scientific">Candidatus Xianfuyuplasma coldseepsis</name>
    <dbReference type="NCBI Taxonomy" id="2782163"/>
    <lineage>
        <taxon>Bacteria</taxon>
        <taxon>Bacillati</taxon>
        <taxon>Mycoplasmatota</taxon>
        <taxon>Mollicutes</taxon>
        <taxon>Candidatus Izemoplasmatales</taxon>
        <taxon>Candidatus Izemoplasmataceae</taxon>
        <taxon>Candidatus Xianfuyuplasma</taxon>
    </lineage>
</organism>
<gene>
    <name evidence="2" type="ORF">G4Z02_09280</name>
</gene>
<proteinExistence type="predicted"/>
<dbReference type="InterPro" id="IPR012902">
    <property type="entry name" value="N_methyl_site"/>
</dbReference>
<evidence type="ECO:0000256" key="1">
    <source>
        <dbReference type="SAM" id="Phobius"/>
    </source>
</evidence>
<keyword evidence="3" id="KW-1185">Reference proteome</keyword>
<keyword evidence="1" id="KW-1133">Transmembrane helix</keyword>
<dbReference type="NCBIfam" id="TIGR02532">
    <property type="entry name" value="IV_pilin_GFxxxE"/>
    <property type="match status" value="1"/>
</dbReference>
<protein>
    <submittedName>
        <fullName evidence="2">Type II secretion system protein</fullName>
    </submittedName>
</protein>
<dbReference type="AlphaFoldDB" id="A0A7L7KSZ0"/>
<dbReference type="KEGG" id="xcl:G4Z02_09280"/>